<dbReference type="PANTHER" id="PTHR13405:SF11">
    <property type="entry name" value="NUCLEAR PORE COMPLEX PROTEIN NUP133"/>
    <property type="match status" value="1"/>
</dbReference>
<dbReference type="GO" id="GO:0006606">
    <property type="term" value="P:protein import into nucleus"/>
    <property type="evidence" value="ECO:0007669"/>
    <property type="project" value="TreeGrafter"/>
</dbReference>
<comment type="subcellular location">
    <subcellularLocation>
        <location evidence="1">Nucleus</location>
    </subcellularLocation>
</comment>
<feature type="domain" description="Nucleoporin Nup133/Nup155-like N-terminal" evidence="5">
    <location>
        <begin position="63"/>
        <end position="399"/>
    </location>
</feature>
<name>A0A9P0AIR1_BEMTA</name>
<dbReference type="InterPro" id="IPR014908">
    <property type="entry name" value="Nucleoporin_Nup133/Nup155_N"/>
</dbReference>
<dbReference type="GO" id="GO:0000972">
    <property type="term" value="P:transcription-dependent tethering of RNA polymerase II gene DNA at nuclear periphery"/>
    <property type="evidence" value="ECO:0007669"/>
    <property type="project" value="TreeGrafter"/>
</dbReference>
<dbReference type="GO" id="GO:0017056">
    <property type="term" value="F:structural constituent of nuclear pore"/>
    <property type="evidence" value="ECO:0007669"/>
    <property type="project" value="InterPro"/>
</dbReference>
<dbReference type="GO" id="GO:0016973">
    <property type="term" value="P:poly(A)+ mRNA export from nucleus"/>
    <property type="evidence" value="ECO:0007669"/>
    <property type="project" value="TreeGrafter"/>
</dbReference>
<keyword evidence="3" id="KW-0813">Transport</keyword>
<comment type="similarity">
    <text evidence="2">Belongs to the nucleoporin Nup133 family.</text>
</comment>
<dbReference type="Gene3D" id="1.20.58.1380">
    <property type="match status" value="1"/>
</dbReference>
<dbReference type="InterPro" id="IPR037624">
    <property type="entry name" value="Nup133-like"/>
</dbReference>
<organism evidence="6 7">
    <name type="scientific">Bemisia tabaci</name>
    <name type="common">Sweetpotato whitefly</name>
    <name type="synonym">Aleurodes tabaci</name>
    <dbReference type="NCBI Taxonomy" id="7038"/>
    <lineage>
        <taxon>Eukaryota</taxon>
        <taxon>Metazoa</taxon>
        <taxon>Ecdysozoa</taxon>
        <taxon>Arthropoda</taxon>
        <taxon>Hexapoda</taxon>
        <taxon>Insecta</taxon>
        <taxon>Pterygota</taxon>
        <taxon>Neoptera</taxon>
        <taxon>Paraneoptera</taxon>
        <taxon>Hemiptera</taxon>
        <taxon>Sternorrhyncha</taxon>
        <taxon>Aleyrodoidea</taxon>
        <taxon>Aleyrodidae</taxon>
        <taxon>Aleyrodinae</taxon>
        <taxon>Bemisia</taxon>
    </lineage>
</organism>
<dbReference type="KEGG" id="btab:109032102"/>
<reference evidence="6" key="1">
    <citation type="submission" date="2021-12" db="EMBL/GenBank/DDBJ databases">
        <authorList>
            <person name="King R."/>
        </authorList>
    </citation>
    <scope>NUCLEOTIDE SEQUENCE</scope>
</reference>
<dbReference type="Proteomes" id="UP001152759">
    <property type="component" value="Chromosome 9"/>
</dbReference>
<dbReference type="SUPFAM" id="SSF117289">
    <property type="entry name" value="Nucleoporin domain"/>
    <property type="match status" value="1"/>
</dbReference>
<keyword evidence="4" id="KW-0539">Nucleus</keyword>
<dbReference type="Pfam" id="PF08801">
    <property type="entry name" value="Nucleoporin_N"/>
    <property type="match status" value="1"/>
</dbReference>
<evidence type="ECO:0000256" key="2">
    <source>
        <dbReference type="ARBA" id="ARBA00005569"/>
    </source>
</evidence>
<gene>
    <name evidence="6" type="ORF">BEMITA_LOCUS13657</name>
</gene>
<evidence type="ECO:0000256" key="3">
    <source>
        <dbReference type="ARBA" id="ARBA00022448"/>
    </source>
</evidence>
<evidence type="ECO:0000313" key="7">
    <source>
        <dbReference type="Proteomes" id="UP001152759"/>
    </source>
</evidence>
<evidence type="ECO:0000313" key="6">
    <source>
        <dbReference type="EMBL" id="CAH0395476.1"/>
    </source>
</evidence>
<dbReference type="EMBL" id="OU963870">
    <property type="protein sequence ID" value="CAH0395476.1"/>
    <property type="molecule type" value="Genomic_DNA"/>
</dbReference>
<dbReference type="AlphaFoldDB" id="A0A9P0AIR1"/>
<keyword evidence="7" id="KW-1185">Reference proteome</keyword>
<dbReference type="PANTHER" id="PTHR13405">
    <property type="entry name" value="NUCLEAR PORE COMPLEX PROTEIN NUP133"/>
    <property type="match status" value="1"/>
</dbReference>
<evidence type="ECO:0000256" key="1">
    <source>
        <dbReference type="ARBA" id="ARBA00004123"/>
    </source>
</evidence>
<evidence type="ECO:0000256" key="4">
    <source>
        <dbReference type="ARBA" id="ARBA00023242"/>
    </source>
</evidence>
<protein>
    <recommendedName>
        <fullName evidence="5">Nucleoporin Nup133/Nup155-like N-terminal domain-containing protein</fullName>
    </recommendedName>
</protein>
<dbReference type="Gene3D" id="1.25.40.700">
    <property type="match status" value="1"/>
</dbReference>
<evidence type="ECO:0000259" key="5">
    <source>
        <dbReference type="Pfam" id="PF08801"/>
    </source>
</evidence>
<sequence length="1129" mass="127473">MDSPFSPKFVASPPCRFLNRSKNNSSLFQRSKKASTRSASHIDQIYRSANHVVEQFTGHIPVLILEALISSERSTLPSVNISSNEGWAWFVVGRRLFVWQTIGSFAKSLQCWELTLPPSDLAHGAALVSVFMKKGNSMPSCLAVSPEGTCRFWPSIVNDSISVEANADLQGQECDSLHYIPPLGFILVTTTATLVHIQPNVTAGRHSLACQVFRSSSGWLSGIGRRVSSLFLGSMSSQSLDVKLVKLVTKKSSNLSTDKWHIYVLTSVCLQKWTLCSEELEKLNYEVDIIQPIREALSRTSWEVCAGDNKIILYDMQPTDKGVMILVNGAVLQTSQLGYALISVDTDEDSPPSRAQVQHIFNLQQLSAPHTEHEEQPLKMLVHDLTAYVYNHQVIVAIVLGPNQSENDIIELPNVSEEVDLLGGFIVNHVPVFFSKHYGLVSVTGTDFSASDVLNSSALSAVAANSPEVFEPISAAQTNEASAYSRMQAAFLAYIQKNMSQCEQLIQETFPVEVDAALLIDANLDSVLTKIGFDLLDDIPSRDPRWADTSKSSSVYKLNRVQSLQIRNQLEEKQRVLDWYLSFVKDTELWNRLGGKTWNGVIMATTYVLAEQAEKIQASISFYQQQTQHLEIIEWIIQKVNDNHGFKPSGGLTQQDLFFRCVSIIHEALQQVQSWTEEAVHSDKTPQQIAADIVAANSLLLEVLNDVFKLRSTKAENFKPGHAAFTTFKEYVPWTAAKGDVGLRDMLLAQYNLTLKHGVRMCKKSNMSCQLSDQLVELADVILIGYKNHVDTLNNKSPKQQALLQEYENTRYTLIQPFFADKDYERATILAEKYSDFSMLIQLCDITCNTTKLDHYIEQYADEGFSKFLIAWYIRENKQARLLQYCREGSKNLRLLGQCLGDHPTISWIQAVFGKDLKLAFNTLMDLAKSETDLLARKKTLLSLTKLILLIIEGEESRHMKQILDDLELISYQENLPLPVLNAYGYDPATIRVFTPVELIKFFICEENSAANEWDFKNSLDLLKYVEKDERDHLKLEIWVKAILRDVWPVPSQELPPDIITLIRNYTVFKTIDLLLSLDVDADEFLPPLETILQAEELSELVENANFRFLLQVGFEHYLKPSSDQQMIY</sequence>
<dbReference type="InterPro" id="IPR015943">
    <property type="entry name" value="WD40/YVTN_repeat-like_dom_sf"/>
</dbReference>
<accession>A0A9P0AIR1</accession>
<dbReference type="GO" id="GO:0031080">
    <property type="term" value="C:nuclear pore outer ring"/>
    <property type="evidence" value="ECO:0007669"/>
    <property type="project" value="TreeGrafter"/>
</dbReference>
<proteinExistence type="inferred from homology"/>
<dbReference type="Gene3D" id="2.130.10.10">
    <property type="entry name" value="YVTN repeat-like/Quinoprotein amine dehydrogenase"/>
    <property type="match status" value="1"/>
</dbReference>